<dbReference type="AlphaFoldDB" id="A0A401TT34"/>
<organism evidence="2 3">
    <name type="scientific">Chiloscyllium punctatum</name>
    <name type="common">Brownbanded bambooshark</name>
    <name type="synonym">Hemiscyllium punctatum</name>
    <dbReference type="NCBI Taxonomy" id="137246"/>
    <lineage>
        <taxon>Eukaryota</taxon>
        <taxon>Metazoa</taxon>
        <taxon>Chordata</taxon>
        <taxon>Craniata</taxon>
        <taxon>Vertebrata</taxon>
        <taxon>Chondrichthyes</taxon>
        <taxon>Elasmobranchii</taxon>
        <taxon>Galeomorphii</taxon>
        <taxon>Galeoidea</taxon>
        <taxon>Orectolobiformes</taxon>
        <taxon>Hemiscylliidae</taxon>
        <taxon>Chiloscyllium</taxon>
    </lineage>
</organism>
<evidence type="ECO:0000313" key="2">
    <source>
        <dbReference type="EMBL" id="GCC45791.1"/>
    </source>
</evidence>
<feature type="non-terminal residue" evidence="2">
    <location>
        <position position="43"/>
    </location>
</feature>
<protein>
    <submittedName>
        <fullName evidence="2">Uncharacterized protein</fullName>
    </submittedName>
</protein>
<dbReference type="EMBL" id="BEZZ01163719">
    <property type="protein sequence ID" value="GCC45791.1"/>
    <property type="molecule type" value="Genomic_DNA"/>
</dbReference>
<dbReference type="Proteomes" id="UP000287033">
    <property type="component" value="Unassembled WGS sequence"/>
</dbReference>
<proteinExistence type="predicted"/>
<feature type="region of interest" description="Disordered" evidence="1">
    <location>
        <begin position="1"/>
        <end position="22"/>
    </location>
</feature>
<reference evidence="2 3" key="1">
    <citation type="journal article" date="2018" name="Nat. Ecol. Evol.">
        <title>Shark genomes provide insights into elasmobranch evolution and the origin of vertebrates.</title>
        <authorList>
            <person name="Hara Y"/>
            <person name="Yamaguchi K"/>
            <person name="Onimaru K"/>
            <person name="Kadota M"/>
            <person name="Koyanagi M"/>
            <person name="Keeley SD"/>
            <person name="Tatsumi K"/>
            <person name="Tanaka K"/>
            <person name="Motone F"/>
            <person name="Kageyama Y"/>
            <person name="Nozu R"/>
            <person name="Adachi N"/>
            <person name="Nishimura O"/>
            <person name="Nakagawa R"/>
            <person name="Tanegashima C"/>
            <person name="Kiyatake I"/>
            <person name="Matsumoto R"/>
            <person name="Murakumo K"/>
            <person name="Nishida K"/>
            <person name="Terakita A"/>
            <person name="Kuratani S"/>
            <person name="Sato K"/>
            <person name="Hyodo S Kuraku.S."/>
        </authorList>
    </citation>
    <scope>NUCLEOTIDE SEQUENCE [LARGE SCALE GENOMIC DNA]</scope>
</reference>
<sequence>MGEDEGPGSRPRNAAPPLRGEYPSLGALLQINRELQAENASLR</sequence>
<accession>A0A401TT34</accession>
<comment type="caution">
    <text evidence="2">The sequence shown here is derived from an EMBL/GenBank/DDBJ whole genome shotgun (WGS) entry which is preliminary data.</text>
</comment>
<evidence type="ECO:0000256" key="1">
    <source>
        <dbReference type="SAM" id="MobiDB-lite"/>
    </source>
</evidence>
<keyword evidence="3" id="KW-1185">Reference proteome</keyword>
<name>A0A401TT34_CHIPU</name>
<gene>
    <name evidence="2" type="ORF">chiPu_0029694</name>
</gene>
<evidence type="ECO:0000313" key="3">
    <source>
        <dbReference type="Proteomes" id="UP000287033"/>
    </source>
</evidence>